<evidence type="ECO:0000256" key="1">
    <source>
        <dbReference type="SAM" id="MobiDB-lite"/>
    </source>
</evidence>
<gene>
    <name evidence="2" type="ORF">WOLCODRAFT_147148</name>
</gene>
<name>A0A2H3IZS8_WOLCO</name>
<sequence>MLNRLHALCVTHAHQDQEAVRHRSAPSRSPAAPCSAKTMDDARQTVHPAPCLVCGCGSARFVARSRRACGHCDTCMHATRGPQLEPRAGQGSGVWGAAQARPGLMRPRLVLRAPRRAG</sequence>
<reference evidence="2 3" key="1">
    <citation type="journal article" date="2012" name="Science">
        <title>The Paleozoic origin of enzymatic lignin decomposition reconstructed from 31 fungal genomes.</title>
        <authorList>
            <person name="Floudas D."/>
            <person name="Binder M."/>
            <person name="Riley R."/>
            <person name="Barry K."/>
            <person name="Blanchette R.A."/>
            <person name="Henrissat B."/>
            <person name="Martinez A.T."/>
            <person name="Otillar R."/>
            <person name="Spatafora J.W."/>
            <person name="Yadav J.S."/>
            <person name="Aerts A."/>
            <person name="Benoit I."/>
            <person name="Boyd A."/>
            <person name="Carlson A."/>
            <person name="Copeland A."/>
            <person name="Coutinho P.M."/>
            <person name="de Vries R.P."/>
            <person name="Ferreira P."/>
            <person name="Findley K."/>
            <person name="Foster B."/>
            <person name="Gaskell J."/>
            <person name="Glotzer D."/>
            <person name="Gorecki P."/>
            <person name="Heitman J."/>
            <person name="Hesse C."/>
            <person name="Hori C."/>
            <person name="Igarashi K."/>
            <person name="Jurgens J.A."/>
            <person name="Kallen N."/>
            <person name="Kersten P."/>
            <person name="Kohler A."/>
            <person name="Kuees U."/>
            <person name="Kumar T.K.A."/>
            <person name="Kuo A."/>
            <person name="LaButti K."/>
            <person name="Larrondo L.F."/>
            <person name="Lindquist E."/>
            <person name="Ling A."/>
            <person name="Lombard V."/>
            <person name="Lucas S."/>
            <person name="Lundell T."/>
            <person name="Martin R."/>
            <person name="McLaughlin D.J."/>
            <person name="Morgenstern I."/>
            <person name="Morin E."/>
            <person name="Murat C."/>
            <person name="Nagy L.G."/>
            <person name="Nolan M."/>
            <person name="Ohm R.A."/>
            <person name="Patyshakuliyeva A."/>
            <person name="Rokas A."/>
            <person name="Ruiz-Duenas F.J."/>
            <person name="Sabat G."/>
            <person name="Salamov A."/>
            <person name="Samejima M."/>
            <person name="Schmutz J."/>
            <person name="Slot J.C."/>
            <person name="St John F."/>
            <person name="Stenlid J."/>
            <person name="Sun H."/>
            <person name="Sun S."/>
            <person name="Syed K."/>
            <person name="Tsang A."/>
            <person name="Wiebenga A."/>
            <person name="Young D."/>
            <person name="Pisabarro A."/>
            <person name="Eastwood D.C."/>
            <person name="Martin F."/>
            <person name="Cullen D."/>
            <person name="Grigoriev I.V."/>
            <person name="Hibbett D.S."/>
        </authorList>
    </citation>
    <scope>NUCLEOTIDE SEQUENCE [LARGE SCALE GENOMIC DNA]</scope>
    <source>
        <strain evidence="2 3">MD-104</strain>
    </source>
</reference>
<dbReference type="EMBL" id="KB467831">
    <property type="protein sequence ID" value="PCH33043.1"/>
    <property type="molecule type" value="Genomic_DNA"/>
</dbReference>
<organism evidence="2 3">
    <name type="scientific">Wolfiporia cocos (strain MD-104)</name>
    <name type="common">Brown rot fungus</name>
    <dbReference type="NCBI Taxonomy" id="742152"/>
    <lineage>
        <taxon>Eukaryota</taxon>
        <taxon>Fungi</taxon>
        <taxon>Dikarya</taxon>
        <taxon>Basidiomycota</taxon>
        <taxon>Agaricomycotina</taxon>
        <taxon>Agaricomycetes</taxon>
        <taxon>Polyporales</taxon>
        <taxon>Phaeolaceae</taxon>
        <taxon>Wolfiporia</taxon>
    </lineage>
</organism>
<proteinExistence type="predicted"/>
<feature type="region of interest" description="Disordered" evidence="1">
    <location>
        <begin position="80"/>
        <end position="99"/>
    </location>
</feature>
<accession>A0A2H3IZS8</accession>
<evidence type="ECO:0000313" key="3">
    <source>
        <dbReference type="Proteomes" id="UP000218811"/>
    </source>
</evidence>
<dbReference type="Proteomes" id="UP000218811">
    <property type="component" value="Unassembled WGS sequence"/>
</dbReference>
<dbReference type="AlphaFoldDB" id="A0A2H3IZS8"/>
<keyword evidence="3" id="KW-1185">Reference proteome</keyword>
<evidence type="ECO:0000313" key="2">
    <source>
        <dbReference type="EMBL" id="PCH33043.1"/>
    </source>
</evidence>
<protein>
    <submittedName>
        <fullName evidence="2">Uncharacterized protein</fullName>
    </submittedName>
</protein>
<feature type="region of interest" description="Disordered" evidence="1">
    <location>
        <begin position="16"/>
        <end position="36"/>
    </location>
</feature>